<dbReference type="PANTHER" id="PTHR10536">
    <property type="entry name" value="DNA PRIMASE SMALL SUBUNIT"/>
    <property type="match status" value="1"/>
</dbReference>
<evidence type="ECO:0000256" key="7">
    <source>
        <dbReference type="ARBA" id="ARBA00022723"/>
    </source>
</evidence>
<feature type="active site" evidence="11">
    <location>
        <position position="94"/>
    </location>
</feature>
<keyword evidence="9 11" id="KW-0804">Transcription</keyword>
<gene>
    <name evidence="11" type="primary">priS</name>
    <name evidence="14" type="ORF">J422_06326</name>
</gene>
<evidence type="ECO:0000256" key="5">
    <source>
        <dbReference type="ARBA" id="ARBA00022695"/>
    </source>
</evidence>
<dbReference type="CDD" id="cd04860">
    <property type="entry name" value="AE_Prim_S"/>
    <property type="match status" value="1"/>
</dbReference>
<keyword evidence="4 11" id="KW-0808">Transferase</keyword>
<dbReference type="RefSeq" id="WP_004593502.1">
    <property type="nucleotide sequence ID" value="NZ_APMM01000052.1"/>
</dbReference>
<dbReference type="HAMAP" id="MF_00700">
    <property type="entry name" value="DNA_primase_sml_arc"/>
    <property type="match status" value="1"/>
</dbReference>
<evidence type="ECO:0000256" key="2">
    <source>
        <dbReference type="ARBA" id="ARBA00022478"/>
    </source>
</evidence>
<keyword evidence="15" id="KW-1185">Reference proteome</keyword>
<dbReference type="OrthoDB" id="31125at2157"/>
<dbReference type="Proteomes" id="UP000053695">
    <property type="component" value="Unassembled WGS sequence"/>
</dbReference>
<protein>
    <recommendedName>
        <fullName evidence="11">DNA primase small subunit PriS</fullName>
        <ecNumber evidence="11">2.7.7.-</ecNumber>
    </recommendedName>
</protein>
<evidence type="ECO:0000256" key="13">
    <source>
        <dbReference type="RuleBase" id="RU004224"/>
    </source>
</evidence>
<evidence type="ECO:0000256" key="11">
    <source>
        <dbReference type="HAMAP-Rule" id="MF_00700"/>
    </source>
</evidence>
<keyword evidence="6 11" id="KW-0235">DNA replication</keyword>
<keyword evidence="3 11" id="KW-0639">Primosome</keyword>
<keyword evidence="8 11" id="KW-0460">Magnesium</keyword>
<dbReference type="SUPFAM" id="SSF56747">
    <property type="entry name" value="Prim-pol domain"/>
    <property type="match status" value="1"/>
</dbReference>
<evidence type="ECO:0000256" key="8">
    <source>
        <dbReference type="ARBA" id="ARBA00022842"/>
    </source>
</evidence>
<dbReference type="InterPro" id="IPR002755">
    <property type="entry name" value="DNA_primase_S"/>
</dbReference>
<dbReference type="InterPro" id="IPR014052">
    <property type="entry name" value="DNA_primase_ssu_euk/arc"/>
</dbReference>
<sequence>MEVVKRLYKEYYNYVINNNLLEVPEKIEYREFGYGYLKKVDNRNLSFKNEKEYKMWVLSNTPFHLYKSLAYCYYPNRQGGAKQKEVFRRELAFDIDVHKTEKCKHDNDFICKYCLEKAKKQALYLIDEFLLTDFGLKEDDILIVFSGNRGFHIYIKPKDLKLRDIIEQYSKEERRFLLSYVLGEHLNPSYIGYGWRRRLFKLLKPKDKKLLYRKNWKGFFNKDVILKNRLELDEKVMEDDIRLLRVIYSLHGYTGFIVKPVAYKDLKKFNPLKDAIFGKFEEKWYKVEINSDREFSITINNRRYTNRSKKVSGTALLFLFGHNIKFELL</sequence>
<dbReference type="GO" id="GO:0046872">
    <property type="term" value="F:metal ion binding"/>
    <property type="evidence" value="ECO:0007669"/>
    <property type="project" value="UniProtKB-KW"/>
</dbReference>
<comment type="cofactor">
    <cofactor evidence="11">
        <name>Mg(2+)</name>
        <dbReference type="ChEBI" id="CHEBI:18420"/>
    </cofactor>
    <cofactor evidence="11">
        <name>Mn(2+)</name>
        <dbReference type="ChEBI" id="CHEBI:29035"/>
    </cofactor>
</comment>
<evidence type="ECO:0000256" key="6">
    <source>
        <dbReference type="ARBA" id="ARBA00022705"/>
    </source>
</evidence>
<evidence type="ECO:0000313" key="14">
    <source>
        <dbReference type="EMBL" id="ENN95684.1"/>
    </source>
</evidence>
<dbReference type="STRING" id="1069083.GCA_000371805_01308"/>
<keyword evidence="2 11" id="KW-0240">DNA-directed RNA polymerase</keyword>
<reference evidence="14 15" key="1">
    <citation type="journal article" date="2013" name="Genome Announc.">
        <title>Draft Genome Sequence of a Highly Flagellated, Fast-Swimming Archaeon, Methanocaldococcus villosus Strain KIN24-T80 (DSM 22612).</title>
        <authorList>
            <person name="Thennarasu S."/>
            <person name="Polireddy D."/>
            <person name="Antony A."/>
            <person name="Yada M.R."/>
            <person name="Algarawi S."/>
            <person name="Sivakumar N."/>
        </authorList>
    </citation>
    <scope>NUCLEOTIDE SEQUENCE [LARGE SCALE GENOMIC DNA]</scope>
    <source>
        <strain evidence="14 15">KIN24-T80</strain>
    </source>
</reference>
<evidence type="ECO:0000256" key="9">
    <source>
        <dbReference type="ARBA" id="ARBA00023163"/>
    </source>
</evidence>
<evidence type="ECO:0000256" key="4">
    <source>
        <dbReference type="ARBA" id="ARBA00022679"/>
    </source>
</evidence>
<dbReference type="EMBL" id="APMM01000052">
    <property type="protein sequence ID" value="ENN95684.1"/>
    <property type="molecule type" value="Genomic_DNA"/>
</dbReference>
<dbReference type="AlphaFoldDB" id="N6UTM5"/>
<keyword evidence="5 11" id="KW-0548">Nucleotidyltransferase</keyword>
<comment type="function">
    <text evidence="13">RNA polymerase that catalyzes the synthesis of short RNA molecules used as primers for DNA polymerase during DNA replication.</text>
</comment>
<dbReference type="PATRIC" id="fig|1069083.5.peg.1231"/>
<comment type="subunit">
    <text evidence="11">Heterodimer of a small subunit (PriS) and a large subunit (PriL).</text>
</comment>
<dbReference type="GO" id="GO:0000428">
    <property type="term" value="C:DNA-directed RNA polymerase complex"/>
    <property type="evidence" value="ECO:0007669"/>
    <property type="project" value="UniProtKB-KW"/>
</dbReference>
<dbReference type="Pfam" id="PF01896">
    <property type="entry name" value="DNA_primase_S"/>
    <property type="match status" value="1"/>
</dbReference>
<comment type="similarity">
    <text evidence="1 11 12">Belongs to the eukaryotic-type primase small subunit family.</text>
</comment>
<comment type="function">
    <text evidence="11">Catalytic subunit of DNA primase, an RNA polymerase that catalyzes the synthesis of short RNA molecules used as primers for DNA polymerase during DNA replication. The small subunit contains the primase catalytic core and has DNA synthesis activity on its own. Binding to the large subunit stabilizes and modulates the activity, increasing the rate of DNA synthesis while decreasing the length of the DNA fragments, and conferring RNA synthesis capability. The DNA polymerase activity may enable DNA primase to also catalyze primer extension after primer synthesis. May also play a role in DNA repair.</text>
</comment>
<dbReference type="GO" id="GO:0003899">
    <property type="term" value="F:DNA-directed RNA polymerase activity"/>
    <property type="evidence" value="ECO:0007669"/>
    <property type="project" value="UniProtKB-UniRule"/>
</dbReference>
<evidence type="ECO:0000256" key="1">
    <source>
        <dbReference type="ARBA" id="ARBA00009762"/>
    </source>
</evidence>
<dbReference type="GO" id="GO:0006269">
    <property type="term" value="P:DNA replication, synthesis of primer"/>
    <property type="evidence" value="ECO:0007669"/>
    <property type="project" value="UniProtKB-UniRule"/>
</dbReference>
<comment type="caution">
    <text evidence="14">The sequence shown here is derived from an EMBL/GenBank/DDBJ whole genome shotgun (WGS) entry which is preliminary data.</text>
</comment>
<keyword evidence="10 11" id="KW-0464">Manganese</keyword>
<accession>N6UTM5</accession>
<proteinExistence type="inferred from homology"/>
<dbReference type="EC" id="2.7.7.-" evidence="11"/>
<dbReference type="NCBIfam" id="TIGR00335">
    <property type="entry name" value="primase_sml"/>
    <property type="match status" value="1"/>
</dbReference>
<name>N6UTM5_9EURY</name>
<evidence type="ECO:0000256" key="10">
    <source>
        <dbReference type="ARBA" id="ARBA00023211"/>
    </source>
</evidence>
<dbReference type="InterPro" id="IPR023639">
    <property type="entry name" value="DNA_primase_ssu_PriS"/>
</dbReference>
<dbReference type="GO" id="GO:1990077">
    <property type="term" value="C:primosome complex"/>
    <property type="evidence" value="ECO:0007669"/>
    <property type="project" value="UniProtKB-KW"/>
</dbReference>
<evidence type="ECO:0000256" key="12">
    <source>
        <dbReference type="RuleBase" id="RU003514"/>
    </source>
</evidence>
<dbReference type="Gene3D" id="3.90.920.10">
    <property type="entry name" value="DNA primase, PRIM domain"/>
    <property type="match status" value="1"/>
</dbReference>
<feature type="active site" evidence="11">
    <location>
        <position position="96"/>
    </location>
</feature>
<organism evidence="14 15">
    <name type="scientific">Methanocaldococcus villosus KIN24-T80</name>
    <dbReference type="NCBI Taxonomy" id="1069083"/>
    <lineage>
        <taxon>Archaea</taxon>
        <taxon>Methanobacteriati</taxon>
        <taxon>Methanobacteriota</taxon>
        <taxon>Methanomada group</taxon>
        <taxon>Methanococci</taxon>
        <taxon>Methanococcales</taxon>
        <taxon>Methanocaldococcaceae</taxon>
        <taxon>Methanocaldococcus</taxon>
    </lineage>
</organism>
<evidence type="ECO:0000313" key="15">
    <source>
        <dbReference type="Proteomes" id="UP000053695"/>
    </source>
</evidence>
<keyword evidence="7 11" id="KW-0479">Metal-binding</keyword>
<feature type="active site" evidence="11">
    <location>
        <position position="233"/>
    </location>
</feature>
<evidence type="ECO:0000256" key="3">
    <source>
        <dbReference type="ARBA" id="ARBA00022515"/>
    </source>
</evidence>